<evidence type="ECO:0008006" key="4">
    <source>
        <dbReference type="Google" id="ProtNLM"/>
    </source>
</evidence>
<reference evidence="2" key="1">
    <citation type="journal article" date="2021" name="Genome Biol. Evol.">
        <title>Continental-Scale Gene Flow Prevents Allopatric Divergence of Pelagic Freshwater Bacteria.</title>
        <authorList>
            <person name="Hoetzinger M."/>
            <person name="Pitt A."/>
            <person name="Huemer A."/>
            <person name="Hahn M.W."/>
        </authorList>
    </citation>
    <scope>NUCLEOTIDE SEQUENCE</scope>
    <source>
        <strain evidence="2">SM1-W8</strain>
    </source>
</reference>
<protein>
    <recommendedName>
        <fullName evidence="4">Lipoprotein</fullName>
    </recommendedName>
</protein>
<keyword evidence="1" id="KW-0732">Signal</keyword>
<evidence type="ECO:0000313" key="2">
    <source>
        <dbReference type="EMBL" id="MBT8551027.1"/>
    </source>
</evidence>
<accession>A0A9Q2WIW1</accession>
<proteinExistence type="predicted"/>
<comment type="caution">
    <text evidence="2">The sequence shown here is derived from an EMBL/GenBank/DDBJ whole genome shotgun (WGS) entry which is preliminary data.</text>
</comment>
<sequence length="72" mass="7925">MKNFLPLLLTTLTVCLCLSACGTVESAAQDECTSIGWQVGTPGYERCFKSRVNERNMDYSNPPGDQPRPSLL</sequence>
<name>A0A9Q2WIW1_9BURK</name>
<dbReference type="AlphaFoldDB" id="A0A9Q2WIW1"/>
<feature type="signal peptide" evidence="1">
    <location>
        <begin position="1"/>
        <end position="27"/>
    </location>
</feature>
<dbReference type="RefSeq" id="WP_153060791.1">
    <property type="nucleotide sequence ID" value="NZ_QMCH01000002.1"/>
</dbReference>
<evidence type="ECO:0000313" key="3">
    <source>
        <dbReference type="Proteomes" id="UP000783102"/>
    </source>
</evidence>
<gene>
    <name evidence="2" type="ORF">G6731_03545</name>
</gene>
<organism evidence="2 3">
    <name type="scientific">Polynucleobacter paneuropaeus</name>
    <dbReference type="NCBI Taxonomy" id="2527775"/>
    <lineage>
        <taxon>Bacteria</taxon>
        <taxon>Pseudomonadati</taxon>
        <taxon>Pseudomonadota</taxon>
        <taxon>Betaproteobacteria</taxon>
        <taxon>Burkholderiales</taxon>
        <taxon>Burkholderiaceae</taxon>
        <taxon>Polynucleobacter</taxon>
    </lineage>
</organism>
<dbReference type="EMBL" id="JAANEY010000001">
    <property type="protein sequence ID" value="MBT8551027.1"/>
    <property type="molecule type" value="Genomic_DNA"/>
</dbReference>
<dbReference type="Proteomes" id="UP000783102">
    <property type="component" value="Unassembled WGS sequence"/>
</dbReference>
<feature type="chain" id="PRO_5040264297" description="Lipoprotein" evidence="1">
    <location>
        <begin position="28"/>
        <end position="72"/>
    </location>
</feature>
<evidence type="ECO:0000256" key="1">
    <source>
        <dbReference type="SAM" id="SignalP"/>
    </source>
</evidence>